<dbReference type="GO" id="GO:0005829">
    <property type="term" value="C:cytosol"/>
    <property type="evidence" value="ECO:0007669"/>
    <property type="project" value="TreeGrafter"/>
</dbReference>
<dbReference type="CDD" id="cd01080">
    <property type="entry name" value="NAD_bind_m-THF_DH_Cyclohyd"/>
    <property type="match status" value="1"/>
</dbReference>
<dbReference type="SUPFAM" id="SSF53223">
    <property type="entry name" value="Aminoacid dehydrogenase-like, N-terminal domain"/>
    <property type="match status" value="1"/>
</dbReference>
<dbReference type="Gene3D" id="3.40.50.720">
    <property type="entry name" value="NAD(P)-binding Rossmann-like Domain"/>
    <property type="match status" value="1"/>
</dbReference>
<gene>
    <name evidence="10" type="ORF">MNBD_ALPHA12-1077</name>
</gene>
<feature type="domain" description="Tetrahydrofolate dehydrogenase/cyclohydrolase NAD(P)-binding" evidence="9">
    <location>
        <begin position="164"/>
        <end position="312"/>
    </location>
</feature>
<evidence type="ECO:0000256" key="3">
    <source>
        <dbReference type="ARBA" id="ARBA00022563"/>
    </source>
</evidence>
<dbReference type="FunFam" id="3.40.50.10860:FF:000005">
    <property type="entry name" value="C-1-tetrahydrofolate synthase, cytoplasmic, putative"/>
    <property type="match status" value="1"/>
</dbReference>
<protein>
    <submittedName>
        <fullName evidence="10">Methenyltetrahydrofolate cyclohydrolase / Methylenetetrahydrofolate dehydrogenase (NADP+)</fullName>
        <ecNumber evidence="10">1.5.1.5</ecNumber>
        <ecNumber evidence="10">3.5.4.9</ecNumber>
    </submittedName>
</protein>
<reference evidence="10" key="1">
    <citation type="submission" date="2018-06" db="EMBL/GenBank/DDBJ databases">
        <authorList>
            <person name="Zhirakovskaya E."/>
        </authorList>
    </citation>
    <scope>NUCLEOTIDE SEQUENCE</scope>
</reference>
<dbReference type="InterPro" id="IPR036291">
    <property type="entry name" value="NAD(P)-bd_dom_sf"/>
</dbReference>
<dbReference type="InterPro" id="IPR046346">
    <property type="entry name" value="Aminoacid_DH-like_N_sf"/>
</dbReference>
<dbReference type="EC" id="1.5.1.5" evidence="10"/>
<evidence type="ECO:0000259" key="9">
    <source>
        <dbReference type="Pfam" id="PF02882"/>
    </source>
</evidence>
<dbReference type="HAMAP" id="MF_01576">
    <property type="entry name" value="THF_DHG_CYH"/>
    <property type="match status" value="1"/>
</dbReference>
<evidence type="ECO:0000256" key="2">
    <source>
        <dbReference type="ARBA" id="ARBA00011738"/>
    </source>
</evidence>
<dbReference type="NCBIfam" id="NF010783">
    <property type="entry name" value="PRK14186.1"/>
    <property type="match status" value="1"/>
</dbReference>
<accession>A0A3B0T8A0</accession>
<dbReference type="Gene3D" id="3.40.50.10860">
    <property type="entry name" value="Leucine Dehydrogenase, chain A, domain 1"/>
    <property type="match status" value="1"/>
</dbReference>
<sequence length="322" mass="33722">MKILVIALLAKYSSPTGTILEHLTLTKIDGKAEAAKIIERVKIATADLANKTSVRPGLAVVIVGSDPASQVYVASKGKMARACGLNSYEHALPEDSSEASLLELIDQLNDNEAVHGILVQLPLPAHLNEHTIIQAIKPEKDVDGLCEINMGRLAAGRLKEAFVPCTPAGCMVLIRNQLGDDFSGKSAVVVGRSILVGKPVAALLLAANATVTIAHSRTRDLARVCAGADIVVAAVGRAKMIKSDWIKPGATVIDVGINRIAAPERGEGKTRLVGDVDYDQVAPIAAAITPVPGGVGPMTIAMLMANTLRAAYLKAGQEPVQF</sequence>
<dbReference type="AlphaFoldDB" id="A0A3B0T8A0"/>
<dbReference type="InterPro" id="IPR020867">
    <property type="entry name" value="THF_DH/CycHdrlase_CS"/>
</dbReference>
<evidence type="ECO:0000256" key="4">
    <source>
        <dbReference type="ARBA" id="ARBA00022801"/>
    </source>
</evidence>
<dbReference type="Pfam" id="PF02882">
    <property type="entry name" value="THF_DHG_CYH_C"/>
    <property type="match status" value="1"/>
</dbReference>
<evidence type="ECO:0000256" key="1">
    <source>
        <dbReference type="ARBA" id="ARBA00004777"/>
    </source>
</evidence>
<dbReference type="EMBL" id="UOEO01000006">
    <property type="protein sequence ID" value="VAW14268.1"/>
    <property type="molecule type" value="Genomic_DNA"/>
</dbReference>
<dbReference type="PANTHER" id="PTHR48099">
    <property type="entry name" value="C-1-TETRAHYDROFOLATE SYNTHASE, CYTOPLASMIC-RELATED"/>
    <property type="match status" value="1"/>
</dbReference>
<keyword evidence="7" id="KW-0511">Multifunctional enzyme</keyword>
<proteinExistence type="inferred from homology"/>
<dbReference type="PANTHER" id="PTHR48099:SF5">
    <property type="entry name" value="C-1-TETRAHYDROFOLATE SYNTHASE, CYTOPLASMIC"/>
    <property type="match status" value="1"/>
</dbReference>
<dbReference type="InterPro" id="IPR020630">
    <property type="entry name" value="THF_DH/CycHdrlase_cat_dom"/>
</dbReference>
<dbReference type="InterPro" id="IPR000672">
    <property type="entry name" value="THF_DH/CycHdrlase"/>
</dbReference>
<evidence type="ECO:0000256" key="5">
    <source>
        <dbReference type="ARBA" id="ARBA00022857"/>
    </source>
</evidence>
<dbReference type="InterPro" id="IPR020631">
    <property type="entry name" value="THF_DH/CycHdrlase_NAD-bd_dom"/>
</dbReference>
<evidence type="ECO:0000256" key="6">
    <source>
        <dbReference type="ARBA" id="ARBA00023002"/>
    </source>
</evidence>
<name>A0A3B0T8A0_9ZZZZ</name>
<dbReference type="PROSITE" id="PS00766">
    <property type="entry name" value="THF_DHG_CYH_1"/>
    <property type="match status" value="1"/>
</dbReference>
<evidence type="ECO:0000259" key="8">
    <source>
        <dbReference type="Pfam" id="PF00763"/>
    </source>
</evidence>
<evidence type="ECO:0000256" key="7">
    <source>
        <dbReference type="ARBA" id="ARBA00023268"/>
    </source>
</evidence>
<comment type="pathway">
    <text evidence="1">One-carbon metabolism; tetrahydrofolate interconversion.</text>
</comment>
<organism evidence="10">
    <name type="scientific">hydrothermal vent metagenome</name>
    <dbReference type="NCBI Taxonomy" id="652676"/>
    <lineage>
        <taxon>unclassified sequences</taxon>
        <taxon>metagenomes</taxon>
        <taxon>ecological metagenomes</taxon>
    </lineage>
</organism>
<dbReference type="SUPFAM" id="SSF51735">
    <property type="entry name" value="NAD(P)-binding Rossmann-fold domains"/>
    <property type="match status" value="1"/>
</dbReference>
<keyword evidence="3" id="KW-0554">One-carbon metabolism</keyword>
<dbReference type="PROSITE" id="PS00767">
    <property type="entry name" value="THF_DHG_CYH_2"/>
    <property type="match status" value="1"/>
</dbReference>
<dbReference type="GO" id="GO:0004488">
    <property type="term" value="F:methylenetetrahydrofolate dehydrogenase (NADP+) activity"/>
    <property type="evidence" value="ECO:0007669"/>
    <property type="project" value="UniProtKB-EC"/>
</dbReference>
<keyword evidence="5" id="KW-0521">NADP</keyword>
<keyword evidence="6 10" id="KW-0560">Oxidoreductase</keyword>
<dbReference type="GO" id="GO:0035999">
    <property type="term" value="P:tetrahydrofolate interconversion"/>
    <property type="evidence" value="ECO:0007669"/>
    <property type="project" value="TreeGrafter"/>
</dbReference>
<dbReference type="PRINTS" id="PR00085">
    <property type="entry name" value="THFDHDRGNASE"/>
</dbReference>
<dbReference type="GO" id="GO:0004477">
    <property type="term" value="F:methenyltetrahydrofolate cyclohydrolase activity"/>
    <property type="evidence" value="ECO:0007669"/>
    <property type="project" value="UniProtKB-EC"/>
</dbReference>
<dbReference type="NCBIfam" id="NF010785">
    <property type="entry name" value="PRK14188.1"/>
    <property type="match status" value="1"/>
</dbReference>
<feature type="domain" description="Tetrahydrofolate dehydrogenase/cyclohydrolase catalytic" evidence="8">
    <location>
        <begin position="28"/>
        <end position="143"/>
    </location>
</feature>
<keyword evidence="4 10" id="KW-0378">Hydrolase</keyword>
<dbReference type="EC" id="3.5.4.9" evidence="10"/>
<dbReference type="Pfam" id="PF00763">
    <property type="entry name" value="THF_DHG_CYH"/>
    <property type="match status" value="1"/>
</dbReference>
<evidence type="ECO:0000313" key="10">
    <source>
        <dbReference type="EMBL" id="VAW14268.1"/>
    </source>
</evidence>
<dbReference type="FunFam" id="3.40.50.720:FF:000006">
    <property type="entry name" value="Bifunctional protein FolD"/>
    <property type="match status" value="1"/>
</dbReference>
<comment type="subunit">
    <text evidence="2">Homodimer.</text>
</comment>